<dbReference type="InterPro" id="IPR027417">
    <property type="entry name" value="P-loop_NTPase"/>
</dbReference>
<dbReference type="InterPro" id="IPR017871">
    <property type="entry name" value="ABC_transporter-like_CS"/>
</dbReference>
<feature type="region of interest" description="Disordered" evidence="6">
    <location>
        <begin position="1"/>
        <end position="23"/>
    </location>
</feature>
<evidence type="ECO:0000256" key="6">
    <source>
        <dbReference type="SAM" id="MobiDB-lite"/>
    </source>
</evidence>
<gene>
    <name evidence="8" type="ORF">H9640_05175</name>
</gene>
<keyword evidence="2" id="KW-0813">Transport</keyword>
<evidence type="ECO:0000256" key="1">
    <source>
        <dbReference type="ARBA" id="ARBA00004202"/>
    </source>
</evidence>
<accession>A0ABR8UZG2</accession>
<reference evidence="8 9" key="1">
    <citation type="submission" date="2020-08" db="EMBL/GenBank/DDBJ databases">
        <title>A Genomic Blueprint of the Chicken Gut Microbiome.</title>
        <authorList>
            <person name="Gilroy R."/>
            <person name="Ravi A."/>
            <person name="Getino M."/>
            <person name="Pursley I."/>
            <person name="Horton D.L."/>
            <person name="Alikhan N.-F."/>
            <person name="Baker D."/>
            <person name="Gharbi K."/>
            <person name="Hall N."/>
            <person name="Watson M."/>
            <person name="Adriaenssens E.M."/>
            <person name="Foster-Nyarko E."/>
            <person name="Jarju S."/>
            <person name="Secka A."/>
            <person name="Antonio M."/>
            <person name="Oren A."/>
            <person name="Chaudhuri R."/>
            <person name="La Ragione R.M."/>
            <person name="Hildebrand F."/>
            <person name="Pallen M.J."/>
        </authorList>
    </citation>
    <scope>NUCLEOTIDE SEQUENCE [LARGE SCALE GENOMIC DNA]</scope>
    <source>
        <strain evidence="8 9">Sa2CUA8</strain>
    </source>
</reference>
<keyword evidence="9" id="KW-1185">Reference proteome</keyword>
<dbReference type="SUPFAM" id="SSF52540">
    <property type="entry name" value="P-loop containing nucleoside triphosphate hydrolases"/>
    <property type="match status" value="1"/>
</dbReference>
<keyword evidence="4 8" id="KW-0067">ATP-binding</keyword>
<dbReference type="Gene3D" id="3.40.50.300">
    <property type="entry name" value="P-loop containing nucleotide triphosphate hydrolases"/>
    <property type="match status" value="1"/>
</dbReference>
<evidence type="ECO:0000313" key="9">
    <source>
        <dbReference type="Proteomes" id="UP000633601"/>
    </source>
</evidence>
<organism evidence="8 9">
    <name type="scientific">Oerskovia gallyi</name>
    <dbReference type="NCBI Taxonomy" id="2762226"/>
    <lineage>
        <taxon>Bacteria</taxon>
        <taxon>Bacillati</taxon>
        <taxon>Actinomycetota</taxon>
        <taxon>Actinomycetes</taxon>
        <taxon>Micrococcales</taxon>
        <taxon>Cellulomonadaceae</taxon>
        <taxon>Oerskovia</taxon>
    </lineage>
</organism>
<dbReference type="Pfam" id="PF00005">
    <property type="entry name" value="ABC_tran"/>
    <property type="match status" value="1"/>
</dbReference>
<dbReference type="RefSeq" id="WP_191789642.1">
    <property type="nucleotide sequence ID" value="NZ_JACSQE010000003.1"/>
</dbReference>
<feature type="domain" description="ABC transporter" evidence="7">
    <location>
        <begin position="33"/>
        <end position="258"/>
    </location>
</feature>
<evidence type="ECO:0000256" key="4">
    <source>
        <dbReference type="ARBA" id="ARBA00022840"/>
    </source>
</evidence>
<comment type="subcellular location">
    <subcellularLocation>
        <location evidence="1">Cell membrane</location>
        <topology evidence="1">Peripheral membrane protein</topology>
    </subcellularLocation>
</comment>
<dbReference type="InterPro" id="IPR003439">
    <property type="entry name" value="ABC_transporter-like_ATP-bd"/>
</dbReference>
<dbReference type="Proteomes" id="UP000633601">
    <property type="component" value="Unassembled WGS sequence"/>
</dbReference>
<evidence type="ECO:0000256" key="2">
    <source>
        <dbReference type="ARBA" id="ARBA00022448"/>
    </source>
</evidence>
<dbReference type="InterPro" id="IPR003593">
    <property type="entry name" value="AAA+_ATPase"/>
</dbReference>
<evidence type="ECO:0000256" key="5">
    <source>
        <dbReference type="ARBA" id="ARBA00023251"/>
    </source>
</evidence>
<evidence type="ECO:0000313" key="8">
    <source>
        <dbReference type="EMBL" id="MBD7997938.1"/>
    </source>
</evidence>
<keyword evidence="5" id="KW-0046">Antibiotic resistance</keyword>
<dbReference type="InterPro" id="IPR050763">
    <property type="entry name" value="ABC_transporter_ATP-binding"/>
</dbReference>
<dbReference type="PANTHER" id="PTHR42711">
    <property type="entry name" value="ABC TRANSPORTER ATP-BINDING PROTEIN"/>
    <property type="match status" value="1"/>
</dbReference>
<keyword evidence="3" id="KW-0547">Nucleotide-binding</keyword>
<evidence type="ECO:0000259" key="7">
    <source>
        <dbReference type="PROSITE" id="PS50893"/>
    </source>
</evidence>
<dbReference type="EMBL" id="JACSQE010000003">
    <property type="protein sequence ID" value="MBD7997938.1"/>
    <property type="molecule type" value="Genomic_DNA"/>
</dbReference>
<proteinExistence type="predicted"/>
<dbReference type="PROSITE" id="PS00211">
    <property type="entry name" value="ABC_TRANSPORTER_1"/>
    <property type="match status" value="1"/>
</dbReference>
<evidence type="ECO:0000256" key="3">
    <source>
        <dbReference type="ARBA" id="ARBA00022741"/>
    </source>
</evidence>
<name>A0ABR8UZG2_9CELL</name>
<dbReference type="GO" id="GO:0005524">
    <property type="term" value="F:ATP binding"/>
    <property type="evidence" value="ECO:0007669"/>
    <property type="project" value="UniProtKB-KW"/>
</dbReference>
<sequence>MTTAHPAPSVPPSSSAVPSLSARTVPDGAAPAIEVVALRKAYGSTVAVRDVSFAVGPGEIFGILGPNGAGKTTTVECLAGLRQADAGTVRILGRDPQSDPASVRELLGVQLQEAELNERMTVAEALRLYASFYEDPADTAELMDLLDLAPHRDQQFAKLSGGQKQRLSIALALVGNPQVAILDELTTGLDPQARRATWELVERVRDRGVTILLVTHFMDEAERLCDRLVIIDQGVVVAAGSPAELIESVDSSRVLRLRVEPHEEPGVLEVLADLADVRAVARAGREIEVTGTRRVLPAVVLALAERDVVPDVRTMTRSLEDVFVHVTGRTYDHTGESAPASTGDRSDTEGAAR</sequence>
<feature type="compositionally biased region" description="Basic and acidic residues" evidence="6">
    <location>
        <begin position="344"/>
        <end position="353"/>
    </location>
</feature>
<comment type="caution">
    <text evidence="8">The sequence shown here is derived from an EMBL/GenBank/DDBJ whole genome shotgun (WGS) entry which is preliminary data.</text>
</comment>
<dbReference type="PROSITE" id="PS50893">
    <property type="entry name" value="ABC_TRANSPORTER_2"/>
    <property type="match status" value="1"/>
</dbReference>
<dbReference type="CDD" id="cd03230">
    <property type="entry name" value="ABC_DR_subfamily_A"/>
    <property type="match status" value="1"/>
</dbReference>
<protein>
    <submittedName>
        <fullName evidence="8">ABC transporter ATP-binding protein</fullName>
    </submittedName>
</protein>
<dbReference type="SMART" id="SM00382">
    <property type="entry name" value="AAA"/>
    <property type="match status" value="1"/>
</dbReference>
<feature type="region of interest" description="Disordered" evidence="6">
    <location>
        <begin position="331"/>
        <end position="353"/>
    </location>
</feature>
<dbReference type="PANTHER" id="PTHR42711:SF16">
    <property type="entry name" value="ABC TRANSPORTER ATP-BINDING PROTEIN"/>
    <property type="match status" value="1"/>
</dbReference>